<feature type="compositionally biased region" description="Polar residues" evidence="1">
    <location>
        <begin position="174"/>
        <end position="190"/>
    </location>
</feature>
<protein>
    <submittedName>
        <fullName evidence="2">Uncharacterized protein</fullName>
    </submittedName>
</protein>
<feature type="region of interest" description="Disordered" evidence="1">
    <location>
        <begin position="101"/>
        <end position="120"/>
    </location>
</feature>
<evidence type="ECO:0000256" key="1">
    <source>
        <dbReference type="SAM" id="MobiDB-lite"/>
    </source>
</evidence>
<feature type="region of interest" description="Disordered" evidence="1">
    <location>
        <begin position="137"/>
        <end position="198"/>
    </location>
</feature>
<name>A0A9P9IF83_9PLEO</name>
<evidence type="ECO:0000313" key="3">
    <source>
        <dbReference type="Proteomes" id="UP000700596"/>
    </source>
</evidence>
<feature type="compositionally biased region" description="Basic and acidic residues" evidence="1">
    <location>
        <begin position="101"/>
        <end position="119"/>
    </location>
</feature>
<dbReference type="AlphaFoldDB" id="A0A9P9IF83"/>
<comment type="caution">
    <text evidence="2">The sequence shown here is derived from an EMBL/GenBank/DDBJ whole genome shotgun (WGS) entry which is preliminary data.</text>
</comment>
<gene>
    <name evidence="2" type="ORF">B0J11DRAFT_536303</name>
</gene>
<evidence type="ECO:0000313" key="2">
    <source>
        <dbReference type="EMBL" id="KAH7117589.1"/>
    </source>
</evidence>
<sequence length="246" mass="27347">MALRNLEPFVTKLKDHDKKKPVSSSTLSSHAARGSPPALVGEDDGTTLSLLSENEIDDAHMTVFDIFQSIIKKYEAKGISYEEAYVQACLEFEAKVLMDTEGEKSEVVSKAEGRDEKDKNRRKANVAFDFVSHAKDKLEAEETKTSEQELPISNSNSSSVPLKTNVSGGERDVLNNQGIVDSSPPVSSGDTDSDSEFETVSLRTVKYDKVYDDSESDDVFEFVDDPSAGETEHNGTVRRWQNLWRR</sequence>
<proteinExistence type="predicted"/>
<keyword evidence="3" id="KW-1185">Reference proteome</keyword>
<reference evidence="2" key="1">
    <citation type="journal article" date="2021" name="Nat. Commun.">
        <title>Genetic determinants of endophytism in the Arabidopsis root mycobiome.</title>
        <authorList>
            <person name="Mesny F."/>
            <person name="Miyauchi S."/>
            <person name="Thiergart T."/>
            <person name="Pickel B."/>
            <person name="Atanasova L."/>
            <person name="Karlsson M."/>
            <person name="Huettel B."/>
            <person name="Barry K.W."/>
            <person name="Haridas S."/>
            <person name="Chen C."/>
            <person name="Bauer D."/>
            <person name="Andreopoulos W."/>
            <person name="Pangilinan J."/>
            <person name="LaButti K."/>
            <person name="Riley R."/>
            <person name="Lipzen A."/>
            <person name="Clum A."/>
            <person name="Drula E."/>
            <person name="Henrissat B."/>
            <person name="Kohler A."/>
            <person name="Grigoriev I.V."/>
            <person name="Martin F.M."/>
            <person name="Hacquard S."/>
        </authorList>
    </citation>
    <scope>NUCLEOTIDE SEQUENCE</scope>
    <source>
        <strain evidence="2">MPI-CAGE-CH-0243</strain>
    </source>
</reference>
<feature type="compositionally biased region" description="Polar residues" evidence="1">
    <location>
        <begin position="151"/>
        <end position="167"/>
    </location>
</feature>
<accession>A0A9P9IF83</accession>
<dbReference type="EMBL" id="JAGMWT010000013">
    <property type="protein sequence ID" value="KAH7117589.1"/>
    <property type="molecule type" value="Genomic_DNA"/>
</dbReference>
<feature type="compositionally biased region" description="Basic and acidic residues" evidence="1">
    <location>
        <begin position="137"/>
        <end position="147"/>
    </location>
</feature>
<feature type="region of interest" description="Disordered" evidence="1">
    <location>
        <begin position="1"/>
        <end position="44"/>
    </location>
</feature>
<organism evidence="2 3">
    <name type="scientific">Dendryphion nanum</name>
    <dbReference type="NCBI Taxonomy" id="256645"/>
    <lineage>
        <taxon>Eukaryota</taxon>
        <taxon>Fungi</taxon>
        <taxon>Dikarya</taxon>
        <taxon>Ascomycota</taxon>
        <taxon>Pezizomycotina</taxon>
        <taxon>Dothideomycetes</taxon>
        <taxon>Pleosporomycetidae</taxon>
        <taxon>Pleosporales</taxon>
        <taxon>Torulaceae</taxon>
        <taxon>Dendryphion</taxon>
    </lineage>
</organism>
<dbReference type="Proteomes" id="UP000700596">
    <property type="component" value="Unassembled WGS sequence"/>
</dbReference>